<comment type="caution">
    <text evidence="6">The sequence shown here is derived from an EMBL/GenBank/DDBJ whole genome shotgun (WGS) entry which is preliminary data.</text>
</comment>
<keyword evidence="7" id="KW-1185">Reference proteome</keyword>
<feature type="domain" description="UDP-glucose/GDP-mannose dehydrogenase C-terminal" evidence="5">
    <location>
        <begin position="322"/>
        <end position="414"/>
    </location>
</feature>
<dbReference type="InterPro" id="IPR036291">
    <property type="entry name" value="NAD(P)-bd_dom_sf"/>
</dbReference>
<dbReference type="SUPFAM" id="SSF51735">
    <property type="entry name" value="NAD(P)-binding Rossmann-fold domains"/>
    <property type="match status" value="1"/>
</dbReference>
<proteinExistence type="inferred from homology"/>
<evidence type="ECO:0000256" key="3">
    <source>
        <dbReference type="ARBA" id="ARBA00023027"/>
    </source>
</evidence>
<name>A0A4S8QI19_9ACTN</name>
<dbReference type="NCBIfam" id="TIGR03026">
    <property type="entry name" value="NDP-sugDHase"/>
    <property type="match status" value="1"/>
</dbReference>
<reference evidence="7" key="1">
    <citation type="submission" date="2019-04" db="EMBL/GenBank/DDBJ databases">
        <title>Nocardioides xinjiangensis sp. nov.</title>
        <authorList>
            <person name="Liu S."/>
        </authorList>
    </citation>
    <scope>NUCLEOTIDE SEQUENCE [LARGE SCALE GENOMIC DNA]</scope>
    <source>
        <strain evidence="7">18</strain>
    </source>
</reference>
<evidence type="ECO:0000313" key="7">
    <source>
        <dbReference type="Proteomes" id="UP000308760"/>
    </source>
</evidence>
<dbReference type="InterPro" id="IPR014026">
    <property type="entry name" value="UDP-Glc/GDP-Man_DH_dimer"/>
</dbReference>
<dbReference type="SMART" id="SM00984">
    <property type="entry name" value="UDPG_MGDP_dh_C"/>
    <property type="match status" value="1"/>
</dbReference>
<dbReference type="SUPFAM" id="SSF52413">
    <property type="entry name" value="UDP-glucose/GDP-mannose dehydrogenase C-terminal domain"/>
    <property type="match status" value="1"/>
</dbReference>
<dbReference type="Proteomes" id="UP000308760">
    <property type="component" value="Unassembled WGS sequence"/>
</dbReference>
<accession>A0A4S8QI19</accession>
<dbReference type="Gene3D" id="3.40.50.720">
    <property type="entry name" value="NAD(P)-binding Rossmann-like Domain"/>
    <property type="match status" value="2"/>
</dbReference>
<comment type="similarity">
    <text evidence="1 4">Belongs to the UDP-glucose/GDP-mannose dehydrogenase family.</text>
</comment>
<dbReference type="InterPro" id="IPR008927">
    <property type="entry name" value="6-PGluconate_DH-like_C_sf"/>
</dbReference>
<evidence type="ECO:0000256" key="4">
    <source>
        <dbReference type="PIRNR" id="PIRNR000124"/>
    </source>
</evidence>
<evidence type="ECO:0000259" key="5">
    <source>
        <dbReference type="SMART" id="SM00984"/>
    </source>
</evidence>
<keyword evidence="3" id="KW-0520">NAD</keyword>
<dbReference type="GO" id="GO:0016628">
    <property type="term" value="F:oxidoreductase activity, acting on the CH-CH group of donors, NAD or NADP as acceptor"/>
    <property type="evidence" value="ECO:0007669"/>
    <property type="project" value="InterPro"/>
</dbReference>
<dbReference type="RefSeq" id="WP_136532782.1">
    <property type="nucleotide sequence ID" value="NZ_STGY01000004.1"/>
</dbReference>
<dbReference type="AlphaFoldDB" id="A0A4S8QI19"/>
<dbReference type="GO" id="GO:0051287">
    <property type="term" value="F:NAD binding"/>
    <property type="evidence" value="ECO:0007669"/>
    <property type="project" value="InterPro"/>
</dbReference>
<protein>
    <submittedName>
        <fullName evidence="6">Nucleotide sugar dehydrogenase</fullName>
    </submittedName>
</protein>
<dbReference type="PIRSF" id="PIRSF500136">
    <property type="entry name" value="UDP_ManNAc_DH"/>
    <property type="match status" value="1"/>
</dbReference>
<dbReference type="InterPro" id="IPR001732">
    <property type="entry name" value="UDP-Glc/GDP-Man_DH_N"/>
</dbReference>
<keyword evidence="2" id="KW-0560">Oxidoreductase</keyword>
<dbReference type="InterPro" id="IPR028359">
    <property type="entry name" value="UDP_ManNAc/GlcNAc_DH"/>
</dbReference>
<dbReference type="Pfam" id="PF03721">
    <property type="entry name" value="UDPG_MGDP_dh_N"/>
    <property type="match status" value="1"/>
</dbReference>
<evidence type="ECO:0000256" key="2">
    <source>
        <dbReference type="ARBA" id="ARBA00023002"/>
    </source>
</evidence>
<dbReference type="InterPro" id="IPR036220">
    <property type="entry name" value="UDP-Glc/GDP-Man_DH_C_sf"/>
</dbReference>
<dbReference type="Pfam" id="PF03720">
    <property type="entry name" value="UDPG_MGDP_dh_C"/>
    <property type="match status" value="1"/>
</dbReference>
<reference evidence="6 7" key="2">
    <citation type="submission" date="2019-05" db="EMBL/GenBank/DDBJ databases">
        <title>Glycomyces buryatensis sp. nov.</title>
        <authorList>
            <person name="Nikitina E."/>
        </authorList>
    </citation>
    <scope>NUCLEOTIDE SEQUENCE [LARGE SCALE GENOMIC DNA]</scope>
    <source>
        <strain evidence="6 7">18</strain>
    </source>
</reference>
<dbReference type="GO" id="GO:0016616">
    <property type="term" value="F:oxidoreductase activity, acting on the CH-OH group of donors, NAD or NADP as acceptor"/>
    <property type="evidence" value="ECO:0007669"/>
    <property type="project" value="InterPro"/>
</dbReference>
<organism evidence="6 7">
    <name type="scientific">Glycomyces buryatensis</name>
    <dbReference type="NCBI Taxonomy" id="2570927"/>
    <lineage>
        <taxon>Bacteria</taxon>
        <taxon>Bacillati</taxon>
        <taxon>Actinomycetota</taxon>
        <taxon>Actinomycetes</taxon>
        <taxon>Glycomycetales</taxon>
        <taxon>Glycomycetaceae</taxon>
        <taxon>Glycomyces</taxon>
    </lineage>
</organism>
<evidence type="ECO:0000256" key="1">
    <source>
        <dbReference type="ARBA" id="ARBA00006601"/>
    </source>
</evidence>
<gene>
    <name evidence="6" type="ORF">FAB82_01585</name>
</gene>
<dbReference type="PANTHER" id="PTHR43491">
    <property type="entry name" value="UDP-N-ACETYL-D-MANNOSAMINE DEHYDROGENASE"/>
    <property type="match status" value="1"/>
</dbReference>
<dbReference type="Pfam" id="PF00984">
    <property type="entry name" value="UDPG_MGDP_dh"/>
    <property type="match status" value="1"/>
</dbReference>
<evidence type="ECO:0000313" key="6">
    <source>
        <dbReference type="EMBL" id="THV43391.1"/>
    </source>
</evidence>
<dbReference type="EMBL" id="STGY01000004">
    <property type="protein sequence ID" value="THV43391.1"/>
    <property type="molecule type" value="Genomic_DNA"/>
</dbReference>
<dbReference type="InterPro" id="IPR017476">
    <property type="entry name" value="UDP-Glc/GDP-Man"/>
</dbReference>
<dbReference type="SUPFAM" id="SSF48179">
    <property type="entry name" value="6-phosphogluconate dehydrogenase C-terminal domain-like"/>
    <property type="match status" value="1"/>
</dbReference>
<dbReference type="InterPro" id="IPR014027">
    <property type="entry name" value="UDP-Glc/GDP-Man_DH_C"/>
</dbReference>
<dbReference type="PANTHER" id="PTHR43491:SF2">
    <property type="entry name" value="UDP-N-ACETYL-D-MANNOSAMINE DEHYDROGENASE"/>
    <property type="match status" value="1"/>
</dbReference>
<sequence length="427" mass="45128">MRVCVVALGKIGLPLAVQFATKGHEVIGADVNRRVVDAVNDAVEPFPGEHRLAELLKETVTSGNLKATTDTTAAVAASDAVVVVVPLFVDAGGVPDFGWMDSATEAIAAGLRPGTVVSYETTLPVGTTRERWAPMLEAGSGLTAGEDFHLVFSPERVLTGRVFADLRRYPKLVGGINETSAAAGVAFYEAVLDFDERPDLKAPNGVWDLGSAEASELAKLAETTYRDVNIGLANQFAHFADRRGIDVMKVIEACNTQPYSHIHRPGIAVGGHCIPIYPQMYLWNDPEATVVRAARAANAAMPSYAADVLAAAYGDLDGAGVLVLGAAYRGGVKETAFSGVFPLVESLRAKGADVYVSDPMYSAEELEAEGLTAHRGEDVTAAVVQADHAEYAGLAPADLPNVRVLLDGRRVTDPAAWAGRRHIVLGQ</sequence>
<dbReference type="GO" id="GO:0000271">
    <property type="term" value="P:polysaccharide biosynthetic process"/>
    <property type="evidence" value="ECO:0007669"/>
    <property type="project" value="InterPro"/>
</dbReference>
<dbReference type="PIRSF" id="PIRSF000124">
    <property type="entry name" value="UDPglc_GDPman_dh"/>
    <property type="match status" value="1"/>
</dbReference>
<dbReference type="OrthoDB" id="5193947at2"/>